<sequence length="372" mass="43492">MLRKTLFTISRYKYTRSISTPRTLEVKSKTKGLLKLHVDWLRDHCECSKCIHPTSRQKLHSSGDVANSIIQNVNQDGEVINVIWNDGHKSIYNLIDLFPAKKVIPRPFLWEKEDVLNIHVDHDEYMKTEQGISKVLKNINKFGLCILENVPTDDRYLKSIIERIGPIRNSFYGDLWDVKNVKDAKNIAYTSLYLGLHMDLMYFETPPGVQFLHCLSNSVEGGESIFLDSFKAVSILRKKFPEHFNTLQSIPINFEYKNQGKHYQYLRCMIETNLFNEKLDVFYAPPFQGKLQLDPDSAEKFYLAMHEFEKILKSDSLIFQKRLEKGQCVLFHNIRVLHGRLSFNTITGERHFKGGYLDWDDFQSAYRASFFK</sequence>
<keyword evidence="4" id="KW-0479">Metal-binding</keyword>
<reference evidence="11 13" key="1">
    <citation type="journal article" date="2013" name="Curr. Biol.">
        <title>Shared signatures of parasitism and phylogenomics unite Cryptomycota and microsporidia.</title>
        <authorList>
            <person name="James T.Y."/>
            <person name="Pelin A."/>
            <person name="Bonen L."/>
            <person name="Ahrendt S."/>
            <person name="Sain D."/>
            <person name="Corradi N."/>
            <person name="Stajich J.E."/>
        </authorList>
    </citation>
    <scope>NUCLEOTIDE SEQUENCE [LARGE SCALE GENOMIC DNA]</scope>
    <source>
        <strain evidence="11">CSF55</strain>
        <strain evidence="11">CSF55</strain>
    </source>
</reference>
<feature type="domain" description="TauD/TfdA-like" evidence="9">
    <location>
        <begin position="113"/>
        <end position="356"/>
    </location>
</feature>
<dbReference type="InterPro" id="IPR038492">
    <property type="entry name" value="GBBH-like_N_sf"/>
</dbReference>
<reference evidence="12" key="3">
    <citation type="submission" date="2018-08" db="EMBL/GenBank/DDBJ databases">
        <title>Leveraging single-cell genomics to expand the Fungal Tree of Life.</title>
        <authorList>
            <consortium name="DOE Joint Genome Institute"/>
            <person name="Ahrendt S.R."/>
            <person name="Quandt C.A."/>
            <person name="Ciobanu D."/>
            <person name="Clum A."/>
            <person name="Salamov A."/>
            <person name="Andreopoulos B."/>
            <person name="Cheng J.-F."/>
            <person name="Woyke T."/>
            <person name="Pelin A."/>
            <person name="Henrissat B."/>
            <person name="Reynolds N."/>
            <person name="Benny G.L."/>
            <person name="Smith M.E."/>
            <person name="James T.Y."/>
            <person name="Grigoriev I.V."/>
        </authorList>
    </citation>
    <scope>NUCLEOTIDE SEQUENCE</scope>
    <source>
        <strain evidence="12">CSF55</strain>
    </source>
</reference>
<keyword evidence="13" id="KW-1185">Reference proteome</keyword>
<comment type="similarity">
    <text evidence="3">Belongs to the gamma-BBH/TMLD family.</text>
</comment>
<evidence type="ECO:0000313" key="11">
    <source>
        <dbReference type="EMBL" id="EPZ31452.1"/>
    </source>
</evidence>
<evidence type="ECO:0000313" key="12">
    <source>
        <dbReference type="EMBL" id="RKP17907.1"/>
    </source>
</evidence>
<comment type="cofactor">
    <cofactor evidence="2">
        <name>L-ascorbate</name>
        <dbReference type="ChEBI" id="CHEBI:38290"/>
    </cofactor>
</comment>
<comment type="cofactor">
    <cofactor evidence="1">
        <name>Fe(2+)</name>
        <dbReference type="ChEBI" id="CHEBI:29033"/>
    </cofactor>
</comment>
<name>A0A075ANK5_ROZAC</name>
<dbReference type="HOGENOM" id="CLU_021859_0_1_1"/>
<dbReference type="EMBL" id="KE561222">
    <property type="protein sequence ID" value="EPZ31452.1"/>
    <property type="molecule type" value="Genomic_DNA"/>
</dbReference>
<dbReference type="InterPro" id="IPR010376">
    <property type="entry name" value="GBBH-like_N"/>
</dbReference>
<dbReference type="Gene3D" id="3.30.2020.30">
    <property type="match status" value="1"/>
</dbReference>
<evidence type="ECO:0000256" key="3">
    <source>
        <dbReference type="ARBA" id="ARBA00008654"/>
    </source>
</evidence>
<dbReference type="Pfam" id="PF02668">
    <property type="entry name" value="TauD"/>
    <property type="match status" value="1"/>
</dbReference>
<evidence type="ECO:0000256" key="2">
    <source>
        <dbReference type="ARBA" id="ARBA00001961"/>
    </source>
</evidence>
<evidence type="ECO:0000256" key="4">
    <source>
        <dbReference type="ARBA" id="ARBA00022723"/>
    </source>
</evidence>
<dbReference type="GO" id="GO:0045329">
    <property type="term" value="P:carnitine biosynthetic process"/>
    <property type="evidence" value="ECO:0007669"/>
    <property type="project" value="UniProtKB-KW"/>
</dbReference>
<evidence type="ECO:0000256" key="5">
    <source>
        <dbReference type="ARBA" id="ARBA00022873"/>
    </source>
</evidence>
<accession>A0A075ANK5</accession>
<evidence type="ECO:0000313" key="14">
    <source>
        <dbReference type="Proteomes" id="UP000281549"/>
    </source>
</evidence>
<dbReference type="GO" id="GO:0016706">
    <property type="term" value="F:2-oxoglutarate-dependent dioxygenase activity"/>
    <property type="evidence" value="ECO:0007669"/>
    <property type="project" value="UniProtKB-ARBA"/>
</dbReference>
<evidence type="ECO:0000256" key="1">
    <source>
        <dbReference type="ARBA" id="ARBA00001954"/>
    </source>
</evidence>
<evidence type="ECO:0000259" key="10">
    <source>
        <dbReference type="Pfam" id="PF06155"/>
    </source>
</evidence>
<dbReference type="PANTHER" id="PTHR10696">
    <property type="entry name" value="GAMMA-BUTYROBETAINE HYDROXYLASE-RELATED"/>
    <property type="match status" value="1"/>
</dbReference>
<dbReference type="OrthoDB" id="406634at2759"/>
<proteinExistence type="inferred from homology"/>
<dbReference type="CDD" id="cd00250">
    <property type="entry name" value="CAS_like"/>
    <property type="match status" value="1"/>
</dbReference>
<protein>
    <submittedName>
        <fullName evidence="12">Clavaminate synthase-like protein</fullName>
    </submittedName>
    <submittedName>
        <fullName evidence="11">Taurine catabolism dioxygenase TauD/TfdA domain-containing protein</fullName>
    </submittedName>
</protein>
<dbReference type="GO" id="GO:0005739">
    <property type="term" value="C:mitochondrion"/>
    <property type="evidence" value="ECO:0007669"/>
    <property type="project" value="TreeGrafter"/>
</dbReference>
<dbReference type="Proteomes" id="UP000030755">
    <property type="component" value="Unassembled WGS sequence"/>
</dbReference>
<keyword evidence="5" id="KW-0124">Carnitine biosynthesis</keyword>
<evidence type="ECO:0000256" key="7">
    <source>
        <dbReference type="ARBA" id="ARBA00023002"/>
    </source>
</evidence>
<dbReference type="EMBL" id="ML005629">
    <property type="protein sequence ID" value="RKP17907.1"/>
    <property type="molecule type" value="Genomic_DNA"/>
</dbReference>
<keyword evidence="7" id="KW-0560">Oxidoreductase</keyword>
<gene>
    <name evidence="11" type="ORF">O9G_004881</name>
    <name evidence="12" type="ORF">ROZALSC1DRAFT_30333</name>
</gene>
<dbReference type="Gene3D" id="3.60.130.10">
    <property type="entry name" value="Clavaminate synthase-like"/>
    <property type="match status" value="1"/>
</dbReference>
<dbReference type="AlphaFoldDB" id="A0A075ANK5"/>
<dbReference type="FunFam" id="3.60.130.10:FF:000001">
    <property type="entry name" value="Trimethyllysine dioxygenase, mitochondrial"/>
    <property type="match status" value="1"/>
</dbReference>
<dbReference type="InterPro" id="IPR003819">
    <property type="entry name" value="TauD/TfdA-like"/>
</dbReference>
<evidence type="ECO:0000256" key="6">
    <source>
        <dbReference type="ARBA" id="ARBA00022964"/>
    </source>
</evidence>
<dbReference type="Pfam" id="PF06155">
    <property type="entry name" value="GBBH-like_N"/>
    <property type="match status" value="1"/>
</dbReference>
<reference evidence="14" key="2">
    <citation type="journal article" date="2018" name="Nat. Microbiol.">
        <title>Leveraging single-cell genomics to expand the fungal tree of life.</title>
        <authorList>
            <person name="Ahrendt S.R."/>
            <person name="Quandt C.A."/>
            <person name="Ciobanu D."/>
            <person name="Clum A."/>
            <person name="Salamov A."/>
            <person name="Andreopoulos B."/>
            <person name="Cheng J.F."/>
            <person name="Woyke T."/>
            <person name="Pelin A."/>
            <person name="Henrissat B."/>
            <person name="Reynolds N.K."/>
            <person name="Benny G.L."/>
            <person name="Smith M.E."/>
            <person name="James T.Y."/>
            <person name="Grigoriev I.V."/>
        </authorList>
    </citation>
    <scope>NUCLEOTIDE SEQUENCE [LARGE SCALE GENOMIC DNA]</scope>
    <source>
        <strain evidence="14">CSF55</strain>
    </source>
</reference>
<evidence type="ECO:0000313" key="13">
    <source>
        <dbReference type="Proteomes" id="UP000030755"/>
    </source>
</evidence>
<dbReference type="SUPFAM" id="SSF51197">
    <property type="entry name" value="Clavaminate synthase-like"/>
    <property type="match status" value="1"/>
</dbReference>
<dbReference type="Proteomes" id="UP000281549">
    <property type="component" value="Unassembled WGS sequence"/>
</dbReference>
<dbReference type="PANTHER" id="PTHR10696:SF25">
    <property type="entry name" value="OXIDOREDUCTASE AIM17-RELATED"/>
    <property type="match status" value="1"/>
</dbReference>
<dbReference type="OMA" id="VHITWPN"/>
<dbReference type="InterPro" id="IPR042098">
    <property type="entry name" value="TauD-like_sf"/>
</dbReference>
<keyword evidence="8" id="KW-0408">Iron</keyword>
<dbReference type="STRING" id="988480.A0A075ANK5"/>
<keyword evidence="6 11" id="KW-0223">Dioxygenase</keyword>
<dbReference type="InterPro" id="IPR050411">
    <property type="entry name" value="AlphaKG_dependent_hydroxylases"/>
</dbReference>
<feature type="domain" description="Gamma-butyrobetaine hydroxylase-like N-terminal" evidence="10">
    <location>
        <begin position="21"/>
        <end position="93"/>
    </location>
</feature>
<organism evidence="11 13">
    <name type="scientific">Rozella allomycis (strain CSF55)</name>
    <dbReference type="NCBI Taxonomy" id="988480"/>
    <lineage>
        <taxon>Eukaryota</taxon>
        <taxon>Fungi</taxon>
        <taxon>Fungi incertae sedis</taxon>
        <taxon>Cryptomycota</taxon>
        <taxon>Cryptomycota incertae sedis</taxon>
        <taxon>Rozella</taxon>
    </lineage>
</organism>
<evidence type="ECO:0000259" key="9">
    <source>
        <dbReference type="Pfam" id="PF02668"/>
    </source>
</evidence>
<evidence type="ECO:0000256" key="8">
    <source>
        <dbReference type="ARBA" id="ARBA00023004"/>
    </source>
</evidence>
<dbReference type="GO" id="GO:0046872">
    <property type="term" value="F:metal ion binding"/>
    <property type="evidence" value="ECO:0007669"/>
    <property type="project" value="UniProtKB-KW"/>
</dbReference>